<evidence type="ECO:0000256" key="1">
    <source>
        <dbReference type="ARBA" id="ARBA00004275"/>
    </source>
</evidence>
<sequence>MNVTDCSVSNNPLARLNKHNERQSKNYNNVSGSRLNSEQIKSSQNDFKTATHVMSNTSRQMMNNFINPMVASSGAALNMGHSPMQTANSPMDAIRSHQVPSPPHEQAISFKPTATGSWSTEFQKDGLVSQKVPAAVAKSDSFRQNHFQQPLHPNLRYSRTMVQSSQLPLQQREIITPSASHNATADWDQQFKDLENEVSQTLKVSEQDTDAIIDTDYQTDFQHVWDSLQQDQDELINTRKYGTRIHENAIYNFATENEYKDNVNAYKIGCILMENGAKLSEAAMAFEAAVQQNPTHVDAWLKLGLVQTQNEKEINGISALETCLKLDPKNLEALKTLATGYINEGYDMSAFITLSKVIESKYPNLDSSIDQEINLLESELEDPPNLNEKITKKFLKLANQLPGVDSDIQLCLGLLYYANDDFDKTIECFKAALNENPTDELMWNRLGAALANSNRSEDSIKAYYKAIQLKPSFVRARYNLAVACMNIHCYKEAAEHLLTALSMHEVGTPNGKAIPEGLVIDSHNDNIMETLKRVFIALNRNDLADKVEPRMKLAEFRNEFTF</sequence>
<protein>
    <submittedName>
        <fullName evidence="10">Uncharacterized protein</fullName>
    </submittedName>
</protein>
<gene>
    <name evidence="10" type="primary">KAFR0E02820</name>
    <name evidence="10" type="ORF">KAFR_0E02820</name>
</gene>
<dbReference type="STRING" id="1071382.H2AVN4"/>
<dbReference type="PANTHER" id="PTHR10130">
    <property type="entry name" value="PEROXISOMAL TARGETING SIGNAL 1 RECEPTOR PEX5"/>
    <property type="match status" value="1"/>
</dbReference>
<dbReference type="GeneID" id="13883171"/>
<feature type="repeat" description="TPR" evidence="8">
    <location>
        <begin position="406"/>
        <end position="439"/>
    </location>
</feature>
<comment type="similarity">
    <text evidence="3">Belongs to the peroxisomal targeting signal receptor family.</text>
</comment>
<dbReference type="GO" id="GO:0005829">
    <property type="term" value="C:cytosol"/>
    <property type="evidence" value="ECO:0007669"/>
    <property type="project" value="EnsemblFungi"/>
</dbReference>
<dbReference type="GO" id="GO:0005778">
    <property type="term" value="C:peroxisomal membrane"/>
    <property type="evidence" value="ECO:0007669"/>
    <property type="project" value="EnsemblFungi"/>
</dbReference>
<dbReference type="InParanoid" id="H2AVN4"/>
<feature type="repeat" description="TPR" evidence="8">
    <location>
        <begin position="297"/>
        <end position="330"/>
    </location>
</feature>
<dbReference type="GO" id="GO:1990429">
    <property type="term" value="C:peroxisomal importomer complex"/>
    <property type="evidence" value="ECO:0007669"/>
    <property type="project" value="EnsemblFungi"/>
</dbReference>
<evidence type="ECO:0000313" key="11">
    <source>
        <dbReference type="Proteomes" id="UP000005220"/>
    </source>
</evidence>
<evidence type="ECO:0000256" key="5">
    <source>
        <dbReference type="ARBA" id="ARBA00022737"/>
    </source>
</evidence>
<dbReference type="SMART" id="SM00028">
    <property type="entry name" value="TPR"/>
    <property type="match status" value="4"/>
</dbReference>
<dbReference type="GO" id="GO:0030674">
    <property type="term" value="F:protein-macromolecule adaptor activity"/>
    <property type="evidence" value="ECO:0007669"/>
    <property type="project" value="EnsemblFungi"/>
</dbReference>
<proteinExistence type="inferred from homology"/>
<dbReference type="HOGENOM" id="CLU_013516_3_0_1"/>
<dbReference type="GO" id="GO:0005052">
    <property type="term" value="F:peroxisome matrix targeting signal-1 binding"/>
    <property type="evidence" value="ECO:0007669"/>
    <property type="project" value="EnsemblFungi"/>
</dbReference>
<name>H2AVN4_KAZAF</name>
<dbReference type="Proteomes" id="UP000005220">
    <property type="component" value="Chromosome 5"/>
</dbReference>
<dbReference type="Gene3D" id="1.25.40.10">
    <property type="entry name" value="Tetratricopeptide repeat domain"/>
    <property type="match status" value="1"/>
</dbReference>
<evidence type="ECO:0000256" key="2">
    <source>
        <dbReference type="ARBA" id="ARBA00004496"/>
    </source>
</evidence>
<dbReference type="KEGG" id="kaf:KAFR_0E02820"/>
<evidence type="ECO:0000256" key="7">
    <source>
        <dbReference type="ARBA" id="ARBA00023140"/>
    </source>
</evidence>
<dbReference type="eggNOG" id="KOG1125">
    <property type="taxonomic scope" value="Eukaryota"/>
</dbReference>
<keyword evidence="5" id="KW-0677">Repeat</keyword>
<dbReference type="AlphaFoldDB" id="H2AVN4"/>
<evidence type="ECO:0000256" key="6">
    <source>
        <dbReference type="ARBA" id="ARBA00022803"/>
    </source>
</evidence>
<dbReference type="PROSITE" id="PS50005">
    <property type="entry name" value="TPR"/>
    <property type="match status" value="3"/>
</dbReference>
<evidence type="ECO:0000256" key="8">
    <source>
        <dbReference type="PROSITE-ProRule" id="PRU00339"/>
    </source>
</evidence>
<dbReference type="OrthoDB" id="10006023at2759"/>
<dbReference type="InterPro" id="IPR019734">
    <property type="entry name" value="TPR_rpt"/>
</dbReference>
<accession>H2AVN4</accession>
<evidence type="ECO:0000256" key="4">
    <source>
        <dbReference type="ARBA" id="ARBA00022490"/>
    </source>
</evidence>
<evidence type="ECO:0000313" key="10">
    <source>
        <dbReference type="EMBL" id="CCF58434.1"/>
    </source>
</evidence>
<feature type="compositionally biased region" description="Polar residues" evidence="9">
    <location>
        <begin position="25"/>
        <end position="45"/>
    </location>
</feature>
<dbReference type="GO" id="GO:0005782">
    <property type="term" value="C:peroxisomal matrix"/>
    <property type="evidence" value="ECO:0007669"/>
    <property type="project" value="EnsemblFungi"/>
</dbReference>
<feature type="region of interest" description="Disordered" evidence="9">
    <location>
        <begin position="19"/>
        <end position="45"/>
    </location>
</feature>
<comment type="subcellular location">
    <subcellularLocation>
        <location evidence="2">Cytoplasm</location>
    </subcellularLocation>
    <subcellularLocation>
        <location evidence="1">Peroxisome</location>
    </subcellularLocation>
</comment>
<evidence type="ECO:0000256" key="9">
    <source>
        <dbReference type="SAM" id="MobiDB-lite"/>
    </source>
</evidence>
<keyword evidence="6 8" id="KW-0802">TPR repeat</keyword>
<organism evidence="10 11">
    <name type="scientific">Kazachstania africana (strain ATCC 22294 / BCRC 22015 / CBS 2517 / CECT 1963 / NBRC 1671 / NRRL Y-8276)</name>
    <name type="common">Yeast</name>
    <name type="synonym">Kluyveromyces africanus</name>
    <dbReference type="NCBI Taxonomy" id="1071382"/>
    <lineage>
        <taxon>Eukaryota</taxon>
        <taxon>Fungi</taxon>
        <taxon>Dikarya</taxon>
        <taxon>Ascomycota</taxon>
        <taxon>Saccharomycotina</taxon>
        <taxon>Saccharomycetes</taxon>
        <taxon>Saccharomycetales</taxon>
        <taxon>Saccharomycetaceae</taxon>
        <taxon>Kazachstania</taxon>
    </lineage>
</organism>
<dbReference type="PANTHER" id="PTHR10130:SF0">
    <property type="entry name" value="GH08708P"/>
    <property type="match status" value="1"/>
</dbReference>
<dbReference type="SUPFAM" id="SSF48452">
    <property type="entry name" value="TPR-like"/>
    <property type="match status" value="1"/>
</dbReference>
<dbReference type="GO" id="GO:0140597">
    <property type="term" value="F:protein carrier chaperone"/>
    <property type="evidence" value="ECO:0007669"/>
    <property type="project" value="EnsemblFungi"/>
</dbReference>
<dbReference type="InterPro" id="IPR024111">
    <property type="entry name" value="PEX5/PEX5L"/>
</dbReference>
<dbReference type="RefSeq" id="XP_003957569.1">
    <property type="nucleotide sequence ID" value="XM_003957520.1"/>
</dbReference>
<keyword evidence="4" id="KW-0963">Cytoplasm</keyword>
<dbReference type="GO" id="GO:0016560">
    <property type="term" value="P:protein import into peroxisome matrix, docking"/>
    <property type="evidence" value="ECO:0007669"/>
    <property type="project" value="EnsemblFungi"/>
</dbReference>
<evidence type="ECO:0000256" key="3">
    <source>
        <dbReference type="ARBA" id="ARBA00005348"/>
    </source>
</evidence>
<dbReference type="FunCoup" id="H2AVN4">
    <property type="interactions" value="120"/>
</dbReference>
<feature type="repeat" description="TPR" evidence="8">
    <location>
        <begin position="440"/>
        <end position="473"/>
    </location>
</feature>
<dbReference type="InterPro" id="IPR011990">
    <property type="entry name" value="TPR-like_helical_dom_sf"/>
</dbReference>
<dbReference type="EMBL" id="HE650825">
    <property type="protein sequence ID" value="CCF58434.1"/>
    <property type="molecule type" value="Genomic_DNA"/>
</dbReference>
<keyword evidence="7" id="KW-0576">Peroxisome</keyword>
<dbReference type="Pfam" id="PF13432">
    <property type="entry name" value="TPR_16"/>
    <property type="match status" value="2"/>
</dbReference>
<keyword evidence="11" id="KW-1185">Reference proteome</keyword>
<reference evidence="10 11" key="1">
    <citation type="journal article" date="2011" name="Proc. Natl. Acad. Sci. U.S.A.">
        <title>Evolutionary erosion of yeast sex chromosomes by mating-type switching accidents.</title>
        <authorList>
            <person name="Gordon J.L."/>
            <person name="Armisen D."/>
            <person name="Proux-Wera E."/>
            <person name="Oheigeartaigh S.S."/>
            <person name="Byrne K.P."/>
            <person name="Wolfe K.H."/>
        </authorList>
    </citation>
    <scope>NUCLEOTIDE SEQUENCE [LARGE SCALE GENOMIC DNA]</scope>
    <source>
        <strain evidence="11">ATCC 22294 / BCRC 22015 / CBS 2517 / CECT 1963 / NBRC 1671 / NRRL Y-8276</strain>
    </source>
</reference>